<comment type="caution">
    <text evidence="2">The sequence shown here is derived from an EMBL/GenBank/DDBJ whole genome shotgun (WGS) entry which is preliminary data.</text>
</comment>
<evidence type="ECO:0000256" key="1">
    <source>
        <dbReference type="SAM" id="Phobius"/>
    </source>
</evidence>
<feature type="transmembrane region" description="Helical" evidence="1">
    <location>
        <begin position="191"/>
        <end position="213"/>
    </location>
</feature>
<keyword evidence="3" id="KW-1185">Reference proteome</keyword>
<accession>A0ABT7C255</accession>
<proteinExistence type="predicted"/>
<keyword evidence="1" id="KW-0472">Membrane</keyword>
<organism evidence="2 3">
    <name type="scientific">Roseofilum casamattae BLCC-M143</name>
    <dbReference type="NCBI Taxonomy" id="3022442"/>
    <lineage>
        <taxon>Bacteria</taxon>
        <taxon>Bacillati</taxon>
        <taxon>Cyanobacteriota</taxon>
        <taxon>Cyanophyceae</taxon>
        <taxon>Desertifilales</taxon>
        <taxon>Desertifilaceae</taxon>
        <taxon>Roseofilum</taxon>
        <taxon>Roseofilum casamattae</taxon>
    </lineage>
</organism>
<protein>
    <submittedName>
        <fullName evidence="2">Uncharacterized protein</fullName>
    </submittedName>
</protein>
<name>A0ABT7C255_9CYAN</name>
<sequence length="218" mass="25071">MQNLSEGNYKYYTGELRGEIFKLSYEYNDNHLELLKKTYRSCLRDEIDWTGQDIQYLALRDYISHLSEKKDIIVDVTSASKSYLSDILACSLLESIEGLYAFELIGKPPNYDKPWTTLIHELDKTIIPELHEDAKEQTSYEYINLIETPIFKEGRKSILIRTTPLFISIIGTLLFVLITLAATFILGFSSIFVQIVSLLGAVLGITSFFLIYFPLRVK</sequence>
<keyword evidence="1" id="KW-0812">Transmembrane</keyword>
<gene>
    <name evidence="2" type="ORF">PMH09_20215</name>
</gene>
<dbReference type="Proteomes" id="UP001232992">
    <property type="component" value="Unassembled WGS sequence"/>
</dbReference>
<evidence type="ECO:0000313" key="3">
    <source>
        <dbReference type="Proteomes" id="UP001232992"/>
    </source>
</evidence>
<dbReference type="EMBL" id="JAQOSQ010000037">
    <property type="protein sequence ID" value="MDJ1185514.1"/>
    <property type="molecule type" value="Genomic_DNA"/>
</dbReference>
<keyword evidence="1" id="KW-1133">Transmembrane helix</keyword>
<feature type="transmembrane region" description="Helical" evidence="1">
    <location>
        <begin position="165"/>
        <end position="185"/>
    </location>
</feature>
<evidence type="ECO:0000313" key="2">
    <source>
        <dbReference type="EMBL" id="MDJ1185514.1"/>
    </source>
</evidence>
<reference evidence="2 3" key="1">
    <citation type="submission" date="2023-01" db="EMBL/GenBank/DDBJ databases">
        <title>Novel diversity within Roseofilum (Cyanobacteria; Desertifilaceae) from marine benthic mats with descriptions of four novel species.</title>
        <authorList>
            <person name="Wang Y."/>
            <person name="Berthold D.E."/>
            <person name="Hu J."/>
            <person name="Lefler F.W."/>
            <person name="Laughinghouse H.D. IV."/>
        </authorList>
    </citation>
    <scope>NUCLEOTIDE SEQUENCE [LARGE SCALE GENOMIC DNA]</scope>
    <source>
        <strain evidence="2 3">BLCC-M143</strain>
    </source>
</reference>